<gene>
    <name evidence="3" type="ORF">MNBD_GAMMA15-2261</name>
</gene>
<protein>
    <recommendedName>
        <fullName evidence="2">Integrase SAM-like N-terminal domain-containing protein</fullName>
    </recommendedName>
</protein>
<dbReference type="GO" id="GO:0003677">
    <property type="term" value="F:DNA binding"/>
    <property type="evidence" value="ECO:0007669"/>
    <property type="project" value="UniProtKB-KW"/>
</dbReference>
<dbReference type="GO" id="GO:0015074">
    <property type="term" value="P:DNA integration"/>
    <property type="evidence" value="ECO:0007669"/>
    <property type="project" value="InterPro"/>
</dbReference>
<keyword evidence="1" id="KW-0238">DNA-binding</keyword>
<evidence type="ECO:0000256" key="1">
    <source>
        <dbReference type="ARBA" id="ARBA00023125"/>
    </source>
</evidence>
<dbReference type="Gene3D" id="1.10.150.130">
    <property type="match status" value="1"/>
</dbReference>
<dbReference type="EMBL" id="UOFN01000045">
    <property type="protein sequence ID" value="VAW75013.1"/>
    <property type="molecule type" value="Genomic_DNA"/>
</dbReference>
<dbReference type="InterPro" id="IPR004107">
    <property type="entry name" value="Integrase_SAM-like_N"/>
</dbReference>
<evidence type="ECO:0000313" key="3">
    <source>
        <dbReference type="EMBL" id="VAW75013.1"/>
    </source>
</evidence>
<name>A0A3B0YFS2_9ZZZZ</name>
<proteinExistence type="predicted"/>
<sequence length="107" mass="12567">MTTLPVEVHTAVSQFYSKYLNCLAKAGVPEKRRRWYVKHVESFIRAQNGHKIKSLSAQDINQYFDMLGRQNRLQGWQYSQHIDAIRILYCELFAFPACHPKKPARVK</sequence>
<dbReference type="AlphaFoldDB" id="A0A3B0YFS2"/>
<feature type="domain" description="Integrase SAM-like N-terminal" evidence="2">
    <location>
        <begin position="25"/>
        <end position="91"/>
    </location>
</feature>
<dbReference type="Pfam" id="PF13495">
    <property type="entry name" value="Phage_int_SAM_4"/>
    <property type="match status" value="1"/>
</dbReference>
<organism evidence="3">
    <name type="scientific">hydrothermal vent metagenome</name>
    <dbReference type="NCBI Taxonomy" id="652676"/>
    <lineage>
        <taxon>unclassified sequences</taxon>
        <taxon>metagenomes</taxon>
        <taxon>ecological metagenomes</taxon>
    </lineage>
</organism>
<accession>A0A3B0YFS2</accession>
<evidence type="ECO:0000259" key="2">
    <source>
        <dbReference type="Pfam" id="PF13495"/>
    </source>
</evidence>
<dbReference type="InterPro" id="IPR010998">
    <property type="entry name" value="Integrase_recombinase_N"/>
</dbReference>
<reference evidence="3" key="1">
    <citation type="submission" date="2018-06" db="EMBL/GenBank/DDBJ databases">
        <authorList>
            <person name="Zhirakovskaya E."/>
        </authorList>
    </citation>
    <scope>NUCLEOTIDE SEQUENCE</scope>
</reference>